<keyword evidence="7" id="KW-1185">Reference proteome</keyword>
<dbReference type="CDD" id="cd00829">
    <property type="entry name" value="SCP-x_thiolase"/>
    <property type="match status" value="1"/>
</dbReference>
<name>A0ABZ2U338_9ACTN</name>
<dbReference type="InterPro" id="IPR055140">
    <property type="entry name" value="Thiolase_C_2"/>
</dbReference>
<dbReference type="RefSeq" id="WP_066166974.1">
    <property type="nucleotide sequence ID" value="NZ_CP136137.1"/>
</dbReference>
<dbReference type="Pfam" id="PF22691">
    <property type="entry name" value="Thiolase_C_1"/>
    <property type="match status" value="1"/>
</dbReference>
<keyword evidence="3" id="KW-0012">Acyltransferase</keyword>
<protein>
    <submittedName>
        <fullName evidence="6">Acetyl-CoA acetyltransferase</fullName>
    </submittedName>
</protein>
<gene>
    <name evidence="6" type="ORF">RVF87_03295</name>
</gene>
<comment type="similarity">
    <text evidence="1">Belongs to the thiolase-like superfamily. Thiolase family.</text>
</comment>
<dbReference type="SUPFAM" id="SSF53901">
    <property type="entry name" value="Thiolase-like"/>
    <property type="match status" value="2"/>
</dbReference>
<dbReference type="InterPro" id="IPR040771">
    <property type="entry name" value="TLP1_add_C"/>
</dbReference>
<accession>A0ABZ2U338</accession>
<dbReference type="PANTHER" id="PTHR18919:SF139">
    <property type="entry name" value="THIOLASE-LIKE PROTEIN TYPE 1 ADDITIONAL C-TERMINAL DOMAIN-CONTAINING PROTEIN"/>
    <property type="match status" value="1"/>
</dbReference>
<evidence type="ECO:0000259" key="4">
    <source>
        <dbReference type="Pfam" id="PF18313"/>
    </source>
</evidence>
<evidence type="ECO:0000256" key="1">
    <source>
        <dbReference type="ARBA" id="ARBA00010982"/>
    </source>
</evidence>
<dbReference type="Gene3D" id="3.40.47.10">
    <property type="match status" value="1"/>
</dbReference>
<evidence type="ECO:0000313" key="6">
    <source>
        <dbReference type="EMBL" id="WYY08120.1"/>
    </source>
</evidence>
<dbReference type="PANTHER" id="PTHR18919">
    <property type="entry name" value="ACETYL-COA C-ACYLTRANSFERASE"/>
    <property type="match status" value="1"/>
</dbReference>
<dbReference type="Proteomes" id="UP001479933">
    <property type="component" value="Chromosome"/>
</dbReference>
<feature type="domain" description="Thiolase-like protein type 1 additional C-terminal" evidence="4">
    <location>
        <begin position="408"/>
        <end position="486"/>
    </location>
</feature>
<proteinExistence type="inferred from homology"/>
<keyword evidence="2" id="KW-0808">Transferase</keyword>
<evidence type="ECO:0000256" key="2">
    <source>
        <dbReference type="ARBA" id="ARBA00022679"/>
    </source>
</evidence>
<dbReference type="Pfam" id="PF18313">
    <property type="entry name" value="TLP1_add_C"/>
    <property type="match status" value="1"/>
</dbReference>
<evidence type="ECO:0000313" key="7">
    <source>
        <dbReference type="Proteomes" id="UP001479933"/>
    </source>
</evidence>
<sequence length="494" mass="52816">MALDPRTPILVGGGQINNRDGGTEPVDLIVEAAQAASTEAGSTRLLGRIDSVRLVRMLSWRYRDPGLLVAERLGAPVVHTATTGDGGNCPQTLVSMAAADVLAGRSEVVLVGGAEAWRTRMKLRANGERPEWTAQGDEVRPAESAVPEVPMVFDAHTRIGLDRPAFVYPLFEEALRASSGRGFAEHREMIGRLWSRFADVATSNEHAWIRRGATADEIITPRSDNRWVCRPYTKLLNSNNMVDQAAAVIVCSVGVATELGIARDKWVFIHSAADAHDTYDIVERHRLDGSTALRVAGVRALEAAQIGVDDVDLVDLYSCFPSAVQVAATELGLPIDDPSRPLTVTGGLTFAGGPWNNYSSHAIATMATALRENPGARGLITANGGYLTKHATGVYGTEPPVRAFRHLDVQAEVDRHPTVTARHDYRGSASVETYSVAYGRDGEPERAFVAVRTPDGGRALVGTDRADQLSVLVDDDCLGATAAVDGEGGLLGVE</sequence>
<reference evidence="6 7" key="1">
    <citation type="journal article" date="2023" name="Virus Evol.">
        <title>Computational host range prediction-The good, the bad, and the ugly.</title>
        <authorList>
            <person name="Howell A.A."/>
            <person name="Versoza C.J."/>
            <person name="Pfeifer S.P."/>
        </authorList>
    </citation>
    <scope>NUCLEOTIDE SEQUENCE [LARGE SCALE GENOMIC DNA]</scope>
    <source>
        <strain evidence="6 7">1610/1b</strain>
    </source>
</reference>
<feature type="domain" description="Thiolase C-terminal" evidence="5">
    <location>
        <begin position="274"/>
        <end position="333"/>
    </location>
</feature>
<dbReference type="Gene3D" id="2.40.50.840">
    <property type="match status" value="1"/>
</dbReference>
<evidence type="ECO:0000256" key="3">
    <source>
        <dbReference type="ARBA" id="ARBA00023315"/>
    </source>
</evidence>
<dbReference type="EMBL" id="CP136137">
    <property type="protein sequence ID" value="WYY08120.1"/>
    <property type="molecule type" value="Genomic_DNA"/>
</dbReference>
<evidence type="ECO:0000259" key="5">
    <source>
        <dbReference type="Pfam" id="PF22691"/>
    </source>
</evidence>
<dbReference type="InterPro" id="IPR016039">
    <property type="entry name" value="Thiolase-like"/>
</dbReference>
<organism evidence="6 7">
    <name type="scientific">Gordonia hydrophobica</name>
    <dbReference type="NCBI Taxonomy" id="40516"/>
    <lineage>
        <taxon>Bacteria</taxon>
        <taxon>Bacillati</taxon>
        <taxon>Actinomycetota</taxon>
        <taxon>Actinomycetes</taxon>
        <taxon>Mycobacteriales</taxon>
        <taxon>Gordoniaceae</taxon>
        <taxon>Gordonia</taxon>
    </lineage>
</organism>